<comment type="caution">
    <text evidence="8">The sequence shown here is derived from an EMBL/GenBank/DDBJ whole genome shotgun (WGS) entry which is preliminary data.</text>
</comment>
<evidence type="ECO:0000256" key="4">
    <source>
        <dbReference type="ARBA" id="ARBA00040133"/>
    </source>
</evidence>
<accession>A0A553PYD8</accession>
<gene>
    <name evidence="8" type="ORF">DNTS_018769</name>
</gene>
<dbReference type="InterPro" id="IPR011990">
    <property type="entry name" value="TPR-like_helical_dom_sf"/>
</dbReference>
<dbReference type="Gene3D" id="1.25.40.10">
    <property type="entry name" value="Tetratricopeptide repeat domain"/>
    <property type="match status" value="2"/>
</dbReference>
<keyword evidence="2 5" id="KW-0802">TPR repeat</keyword>
<comment type="similarity">
    <text evidence="3">Belongs to the RPAP3 family.</text>
</comment>
<dbReference type="Pfam" id="PF13432">
    <property type="entry name" value="TPR_16"/>
    <property type="match status" value="1"/>
</dbReference>
<feature type="repeat" description="TPR" evidence="5">
    <location>
        <begin position="337"/>
        <end position="370"/>
    </location>
</feature>
<evidence type="ECO:0000259" key="7">
    <source>
        <dbReference type="Pfam" id="PF13877"/>
    </source>
</evidence>
<evidence type="ECO:0000256" key="3">
    <source>
        <dbReference type="ARBA" id="ARBA00038275"/>
    </source>
</evidence>
<dbReference type="SMART" id="SM00028">
    <property type="entry name" value="TPR"/>
    <property type="match status" value="6"/>
</dbReference>
<feature type="region of interest" description="Disordered" evidence="6">
    <location>
        <begin position="39"/>
        <end position="94"/>
    </location>
</feature>
<dbReference type="AlphaFoldDB" id="A0A553PYD8"/>
<evidence type="ECO:0000256" key="1">
    <source>
        <dbReference type="ARBA" id="ARBA00022737"/>
    </source>
</evidence>
<evidence type="ECO:0000256" key="5">
    <source>
        <dbReference type="PROSITE-ProRule" id="PRU00339"/>
    </source>
</evidence>
<dbReference type="Proteomes" id="UP000316079">
    <property type="component" value="Unassembled WGS sequence"/>
</dbReference>
<dbReference type="InterPro" id="IPR019734">
    <property type="entry name" value="TPR_rpt"/>
</dbReference>
<feature type="compositionally biased region" description="Basic and acidic residues" evidence="6">
    <location>
        <begin position="439"/>
        <end position="448"/>
    </location>
</feature>
<reference evidence="8 9" key="1">
    <citation type="journal article" date="2019" name="Sci. Data">
        <title>Hybrid genome assembly and annotation of Danionella translucida.</title>
        <authorList>
            <person name="Kadobianskyi M."/>
            <person name="Schulze L."/>
            <person name="Schuelke M."/>
            <person name="Judkewitz B."/>
        </authorList>
    </citation>
    <scope>NUCLEOTIDE SEQUENCE [LARGE SCALE GENOMIC DNA]</scope>
    <source>
        <strain evidence="8 9">Bolton</strain>
    </source>
</reference>
<feature type="repeat" description="TPR" evidence="5">
    <location>
        <begin position="198"/>
        <end position="231"/>
    </location>
</feature>
<dbReference type="STRING" id="623744.A0A553PYD8"/>
<evidence type="ECO:0000313" key="9">
    <source>
        <dbReference type="Proteomes" id="UP000316079"/>
    </source>
</evidence>
<dbReference type="OrthoDB" id="629492at2759"/>
<dbReference type="PANTHER" id="PTHR46423:SF1">
    <property type="entry name" value="RNA POLYMERASE II-ASSOCIATED PROTEIN 3"/>
    <property type="match status" value="1"/>
</dbReference>
<feature type="region of interest" description="Disordered" evidence="6">
    <location>
        <begin position="250"/>
        <end position="276"/>
    </location>
</feature>
<organism evidence="8 9">
    <name type="scientific">Danionella cerebrum</name>
    <dbReference type="NCBI Taxonomy" id="2873325"/>
    <lineage>
        <taxon>Eukaryota</taxon>
        <taxon>Metazoa</taxon>
        <taxon>Chordata</taxon>
        <taxon>Craniata</taxon>
        <taxon>Vertebrata</taxon>
        <taxon>Euteleostomi</taxon>
        <taxon>Actinopterygii</taxon>
        <taxon>Neopterygii</taxon>
        <taxon>Teleostei</taxon>
        <taxon>Ostariophysi</taxon>
        <taxon>Cypriniformes</taxon>
        <taxon>Danionidae</taxon>
        <taxon>Danioninae</taxon>
        <taxon>Danionella</taxon>
    </lineage>
</organism>
<proteinExistence type="inferred from homology"/>
<dbReference type="Pfam" id="PF13877">
    <property type="entry name" value="RPAP3_C"/>
    <property type="match status" value="1"/>
</dbReference>
<dbReference type="InterPro" id="IPR051966">
    <property type="entry name" value="RPAP3"/>
</dbReference>
<evidence type="ECO:0000256" key="2">
    <source>
        <dbReference type="ARBA" id="ARBA00022803"/>
    </source>
</evidence>
<dbReference type="EMBL" id="SRMA01026542">
    <property type="protein sequence ID" value="TRY82707.1"/>
    <property type="molecule type" value="Genomic_DNA"/>
</dbReference>
<feature type="region of interest" description="Disordered" evidence="6">
    <location>
        <begin position="424"/>
        <end position="448"/>
    </location>
</feature>
<keyword evidence="9" id="KW-1185">Reference proteome</keyword>
<dbReference type="SUPFAM" id="SSF48452">
    <property type="entry name" value="TPR-like"/>
    <property type="match status" value="2"/>
</dbReference>
<dbReference type="Pfam" id="PF13181">
    <property type="entry name" value="TPR_8"/>
    <property type="match status" value="1"/>
</dbReference>
<feature type="compositionally biased region" description="Polar residues" evidence="6">
    <location>
        <begin position="424"/>
        <end position="437"/>
    </location>
</feature>
<keyword evidence="1" id="KW-0677">Repeat</keyword>
<feature type="compositionally biased region" description="Basic and acidic residues" evidence="6">
    <location>
        <begin position="39"/>
        <end position="49"/>
    </location>
</feature>
<dbReference type="PROSITE" id="PS50005">
    <property type="entry name" value="TPR"/>
    <property type="match status" value="2"/>
</dbReference>
<sequence>MQSDRPVAMTLNKALDLQLQMRNNAEELQNFMRDLESWEDEMKRKDQQLRVESSGENSAEKTLPAVRNRDYKMKKKRRKRQADSSQKQQRETQRIKAYDYESWDKFDADKALESLDAAESPVQSNESDSEGLQADCETAYIQKQKIDSAISCLTRAMEADPVNPELPTIRAACFQSLRKFAVAESDCNLAIALDSKHVGAFLRRAEARSELSKHQEALEDYQSVLTLDPGNSEAQTQLLKLKQVLASRQQTEEENQSKSLQEQQRKQEAVVQKDNGNDHFKAGRFEAAVECYTKGMEADRMNALLPANRAMAFLKLHRFSEAEQDCCVALTLDPSYTKAFARRATARAALGNTEDARDDFMQVLKLEPGNKQALNELQKLSEEKQSNARLVPQEVAQRRTIRPIQKPEHLRSTKALRRMQIQEVTGASPQSTAQQMRSPEVKSSCENRSMFELRIPENRSLEEQDVPPPPSSSFQLEADLRKIRHHTQLTHTYLKSIPPDQYLQIFQTNLEPELMMQILQSFHHAQAPSSEELCILLEVLKNLSRVRRFDMAIMFMSSAEKKMVQDLFAQIEGAGLTDSSVQDLQKRYGL</sequence>
<protein>
    <recommendedName>
        <fullName evidence="4">RNA polymerase II-associated protein 3</fullName>
    </recommendedName>
</protein>
<dbReference type="GO" id="GO:0101031">
    <property type="term" value="C:protein folding chaperone complex"/>
    <property type="evidence" value="ECO:0007669"/>
    <property type="project" value="TreeGrafter"/>
</dbReference>
<evidence type="ECO:0000256" key="6">
    <source>
        <dbReference type="SAM" id="MobiDB-lite"/>
    </source>
</evidence>
<feature type="domain" description="RNA-polymerase II-associated protein 3-like C-terminal" evidence="7">
    <location>
        <begin position="469"/>
        <end position="561"/>
    </location>
</feature>
<dbReference type="PANTHER" id="PTHR46423">
    <property type="entry name" value="RNA POLYMERASE II-ASSOCIATED PROTEIN 3"/>
    <property type="match status" value="1"/>
</dbReference>
<name>A0A553PYD8_9TELE</name>
<evidence type="ECO:0000313" key="8">
    <source>
        <dbReference type="EMBL" id="TRY82707.1"/>
    </source>
</evidence>
<dbReference type="InterPro" id="IPR025986">
    <property type="entry name" value="RPAP3-like_C"/>
</dbReference>